<dbReference type="GO" id="GO:0006412">
    <property type="term" value="P:translation"/>
    <property type="evidence" value="ECO:0007669"/>
    <property type="project" value="UniProtKB-UniRule"/>
</dbReference>
<dbReference type="GO" id="GO:0019843">
    <property type="term" value="F:rRNA binding"/>
    <property type="evidence" value="ECO:0007669"/>
    <property type="project" value="UniProtKB-UniRule"/>
</dbReference>
<dbReference type="NCBIfam" id="TIGR00158">
    <property type="entry name" value="L9"/>
    <property type="match status" value="1"/>
</dbReference>
<evidence type="ECO:0000313" key="10">
    <source>
        <dbReference type="Proteomes" id="UP000176992"/>
    </source>
</evidence>
<keyword evidence="4 7" id="KW-0689">Ribosomal protein</keyword>
<reference evidence="9 10" key="1">
    <citation type="journal article" date="2016" name="Nat. Commun.">
        <title>Thousands of microbial genomes shed light on interconnected biogeochemical processes in an aquifer system.</title>
        <authorList>
            <person name="Anantharaman K."/>
            <person name="Brown C.T."/>
            <person name="Hug L.A."/>
            <person name="Sharon I."/>
            <person name="Castelle C.J."/>
            <person name="Probst A.J."/>
            <person name="Thomas B.C."/>
            <person name="Singh A."/>
            <person name="Wilkins M.J."/>
            <person name="Karaoz U."/>
            <person name="Brodie E.L."/>
            <person name="Williams K.H."/>
            <person name="Hubbard S.S."/>
            <person name="Banfield J.F."/>
        </authorList>
    </citation>
    <scope>NUCLEOTIDE SEQUENCE [LARGE SCALE GENOMIC DNA]</scope>
</reference>
<comment type="similarity">
    <text evidence="1 7">Belongs to the bacterial ribosomal protein bL9 family.</text>
</comment>
<dbReference type="InterPro" id="IPR020069">
    <property type="entry name" value="Ribosomal_bL9_C"/>
</dbReference>
<dbReference type="PANTHER" id="PTHR21368">
    <property type="entry name" value="50S RIBOSOMAL PROTEIN L9"/>
    <property type="match status" value="1"/>
</dbReference>
<dbReference type="EMBL" id="MFIV01000146">
    <property type="protein sequence ID" value="OGF98226.1"/>
    <property type="molecule type" value="Genomic_DNA"/>
</dbReference>
<sequence length="147" mass="16664">MKVILRSDIERLGKIGSVVNVAPGYARNFLIPKLLAYPANEGNLKRIEFEKRRAAQLAEHEVQEARKQADKLKDLSLTFQVKVGEEDQLYGSVAINDIADEAAKQGFEIDRRKIVLEEPIKQLGVYTVNVRLHPEVTAEIKVWVVKE</sequence>
<dbReference type="HAMAP" id="MF_00503">
    <property type="entry name" value="Ribosomal_bL9"/>
    <property type="match status" value="1"/>
</dbReference>
<dbReference type="SUPFAM" id="SSF55653">
    <property type="entry name" value="Ribosomal protein L9 C-domain"/>
    <property type="match status" value="1"/>
</dbReference>
<organism evidence="9 10">
    <name type="scientific">Candidatus Glassbacteria bacterium GWA2_58_10</name>
    <dbReference type="NCBI Taxonomy" id="1817865"/>
    <lineage>
        <taxon>Bacteria</taxon>
        <taxon>Candidatus Glassiibacteriota</taxon>
    </lineage>
</organism>
<dbReference type="InterPro" id="IPR036935">
    <property type="entry name" value="Ribosomal_bL9_N_sf"/>
</dbReference>
<name>A0A1F5YE17_9BACT</name>
<evidence type="ECO:0000256" key="4">
    <source>
        <dbReference type="ARBA" id="ARBA00022980"/>
    </source>
</evidence>
<keyword evidence="3 7" id="KW-0694">RNA-binding</keyword>
<evidence type="ECO:0000256" key="2">
    <source>
        <dbReference type="ARBA" id="ARBA00022730"/>
    </source>
</evidence>
<proteinExistence type="inferred from homology"/>
<feature type="domain" description="Ribosomal protein L9" evidence="8">
    <location>
        <begin position="13"/>
        <end position="40"/>
    </location>
</feature>
<dbReference type="InterPro" id="IPR020070">
    <property type="entry name" value="Ribosomal_bL9_N"/>
</dbReference>
<gene>
    <name evidence="7" type="primary">rplI</name>
    <name evidence="9" type="ORF">A2Z86_09800</name>
</gene>
<dbReference type="InterPro" id="IPR020594">
    <property type="entry name" value="Ribosomal_bL9_bac/chp"/>
</dbReference>
<dbReference type="Pfam" id="PF03948">
    <property type="entry name" value="Ribosomal_L9_C"/>
    <property type="match status" value="1"/>
</dbReference>
<dbReference type="Gene3D" id="3.40.5.10">
    <property type="entry name" value="Ribosomal protein L9, N-terminal domain"/>
    <property type="match status" value="1"/>
</dbReference>
<evidence type="ECO:0000313" key="9">
    <source>
        <dbReference type="EMBL" id="OGF98226.1"/>
    </source>
</evidence>
<dbReference type="PROSITE" id="PS00651">
    <property type="entry name" value="RIBOSOMAL_L9"/>
    <property type="match status" value="1"/>
</dbReference>
<keyword evidence="5 7" id="KW-0687">Ribonucleoprotein</keyword>
<comment type="caution">
    <text evidence="9">The sequence shown here is derived from an EMBL/GenBank/DDBJ whole genome shotgun (WGS) entry which is preliminary data.</text>
</comment>
<dbReference type="GO" id="GO:0003735">
    <property type="term" value="F:structural constituent of ribosome"/>
    <property type="evidence" value="ECO:0007669"/>
    <property type="project" value="InterPro"/>
</dbReference>
<evidence type="ECO:0000256" key="5">
    <source>
        <dbReference type="ARBA" id="ARBA00023274"/>
    </source>
</evidence>
<evidence type="ECO:0000256" key="1">
    <source>
        <dbReference type="ARBA" id="ARBA00010605"/>
    </source>
</evidence>
<evidence type="ECO:0000256" key="6">
    <source>
        <dbReference type="ARBA" id="ARBA00035292"/>
    </source>
</evidence>
<dbReference type="AlphaFoldDB" id="A0A1F5YE17"/>
<accession>A0A1F5YE17</accession>
<dbReference type="GO" id="GO:0005840">
    <property type="term" value="C:ribosome"/>
    <property type="evidence" value="ECO:0007669"/>
    <property type="project" value="UniProtKB-KW"/>
</dbReference>
<dbReference type="Gene3D" id="3.10.430.100">
    <property type="entry name" value="Ribosomal protein L9, C-terminal domain"/>
    <property type="match status" value="1"/>
</dbReference>
<dbReference type="GO" id="GO:1990904">
    <property type="term" value="C:ribonucleoprotein complex"/>
    <property type="evidence" value="ECO:0007669"/>
    <property type="project" value="UniProtKB-KW"/>
</dbReference>
<comment type="function">
    <text evidence="7">Binds to the 23S rRNA.</text>
</comment>
<keyword evidence="2 7" id="KW-0699">rRNA-binding</keyword>
<protein>
    <recommendedName>
        <fullName evidence="6 7">Large ribosomal subunit protein bL9</fullName>
    </recommendedName>
</protein>
<evidence type="ECO:0000259" key="8">
    <source>
        <dbReference type="PROSITE" id="PS00651"/>
    </source>
</evidence>
<dbReference type="InterPro" id="IPR009027">
    <property type="entry name" value="Ribosomal_bL9/RNase_H1_N"/>
</dbReference>
<dbReference type="FunFam" id="3.10.430.100:FF:000006">
    <property type="entry name" value="50S ribosomal protein L9"/>
    <property type="match status" value="1"/>
</dbReference>
<dbReference type="SUPFAM" id="SSF55658">
    <property type="entry name" value="L9 N-domain-like"/>
    <property type="match status" value="1"/>
</dbReference>
<evidence type="ECO:0000256" key="3">
    <source>
        <dbReference type="ARBA" id="ARBA00022884"/>
    </source>
</evidence>
<dbReference type="Pfam" id="PF01281">
    <property type="entry name" value="Ribosomal_L9_N"/>
    <property type="match status" value="1"/>
</dbReference>
<dbReference type="InterPro" id="IPR000244">
    <property type="entry name" value="Ribosomal_bL9"/>
</dbReference>
<dbReference type="Proteomes" id="UP000176992">
    <property type="component" value="Unassembled WGS sequence"/>
</dbReference>
<dbReference type="InterPro" id="IPR036791">
    <property type="entry name" value="Ribosomal_bL9_C_sf"/>
</dbReference>
<evidence type="ECO:0000256" key="7">
    <source>
        <dbReference type="HAMAP-Rule" id="MF_00503"/>
    </source>
</evidence>